<evidence type="ECO:0000313" key="4">
    <source>
        <dbReference type="EMBL" id="MQL82931.1"/>
    </source>
</evidence>
<dbReference type="AlphaFoldDB" id="A0A843UHP1"/>
<keyword evidence="2" id="KW-0677">Repeat</keyword>
<dbReference type="PRINTS" id="PR00320">
    <property type="entry name" value="GPROTEINBRPT"/>
</dbReference>
<feature type="repeat" description="WD" evidence="3">
    <location>
        <begin position="120"/>
        <end position="163"/>
    </location>
</feature>
<dbReference type="GO" id="GO:0120330">
    <property type="term" value="C:rixosome complex"/>
    <property type="evidence" value="ECO:0007669"/>
    <property type="project" value="TreeGrafter"/>
</dbReference>
<dbReference type="InterPro" id="IPR019775">
    <property type="entry name" value="WD40_repeat_CS"/>
</dbReference>
<feature type="repeat" description="WD" evidence="3">
    <location>
        <begin position="67"/>
        <end position="100"/>
    </location>
</feature>
<accession>A0A843UHP1</accession>
<dbReference type="SMART" id="SM00320">
    <property type="entry name" value="WD40"/>
    <property type="match status" value="4"/>
</dbReference>
<evidence type="ECO:0000256" key="3">
    <source>
        <dbReference type="PROSITE-ProRule" id="PRU00221"/>
    </source>
</evidence>
<name>A0A843UHP1_COLES</name>
<organism evidence="4 5">
    <name type="scientific">Colocasia esculenta</name>
    <name type="common">Wild taro</name>
    <name type="synonym">Arum esculentum</name>
    <dbReference type="NCBI Taxonomy" id="4460"/>
    <lineage>
        <taxon>Eukaryota</taxon>
        <taxon>Viridiplantae</taxon>
        <taxon>Streptophyta</taxon>
        <taxon>Embryophyta</taxon>
        <taxon>Tracheophyta</taxon>
        <taxon>Spermatophyta</taxon>
        <taxon>Magnoliopsida</taxon>
        <taxon>Liliopsida</taxon>
        <taxon>Araceae</taxon>
        <taxon>Aroideae</taxon>
        <taxon>Colocasieae</taxon>
        <taxon>Colocasia</taxon>
    </lineage>
</organism>
<dbReference type="PROSITE" id="PS50294">
    <property type="entry name" value="WD_REPEATS_REGION"/>
    <property type="match status" value="2"/>
</dbReference>
<dbReference type="InterPro" id="IPR045227">
    <property type="entry name" value="WDR18/Ipi3/RID3"/>
</dbReference>
<dbReference type="InterPro" id="IPR036322">
    <property type="entry name" value="WD40_repeat_dom_sf"/>
</dbReference>
<sequence length="478" mass="53313">MARLVGGCDFYLTAGTRPGAVQLPHGLVSVAGRFLASSQLRDTSSSSGSILYWTWDKIASGKLLKRWQAHYRAVSCLVFSDDESFLISGSDDGCVRVWSLFRVFDERENSVVKHPYHYSFQEHTLRVTDVVSGYGLCNSIVISSSEDHTCKVWSLSKGKLLRSVTFPCIINAVALDPAEHVFYAGGRDGKIYVAALAADCTSSSTYGTYIIGCLSDHSKAITCFVFSTDGVTLVSGSEDGTVRVWDTKSEQVIRILRHAKGPVNNVLIVRQPMNAFQKLAGDEISLRKRVRMSIPPSLDKYVDSTEDGLKTKPVSVLWTSDESLENTYLTSHVMMNQIKELQQQNSSAAVEMELERLREERKVSLQMLQQRKKVFDDLWKVHGCRPLLALLDCTTRSNNSVYSIAVLWDRSHSVSVASSSSSSKMYTRARFRVVKTQATPLEAAHQDVMCSRLDRFPISIDWEDHFLYAQVDSGEVGV</sequence>
<dbReference type="InterPro" id="IPR001680">
    <property type="entry name" value="WD40_rpt"/>
</dbReference>
<dbReference type="Gene3D" id="2.130.10.10">
    <property type="entry name" value="YVTN repeat-like/Quinoprotein amine dehydrogenase"/>
    <property type="match status" value="2"/>
</dbReference>
<dbReference type="Proteomes" id="UP000652761">
    <property type="component" value="Unassembled WGS sequence"/>
</dbReference>
<dbReference type="GO" id="GO:0005656">
    <property type="term" value="C:nuclear pre-replicative complex"/>
    <property type="evidence" value="ECO:0007669"/>
    <property type="project" value="TreeGrafter"/>
</dbReference>
<reference evidence="4" key="1">
    <citation type="submission" date="2017-07" db="EMBL/GenBank/DDBJ databases">
        <title>Taro Niue Genome Assembly and Annotation.</title>
        <authorList>
            <person name="Atibalentja N."/>
            <person name="Keating K."/>
            <person name="Fields C.J."/>
        </authorList>
    </citation>
    <scope>NUCLEOTIDE SEQUENCE</scope>
    <source>
        <strain evidence="4">Niue_2</strain>
        <tissue evidence="4">Leaf</tissue>
    </source>
</reference>
<dbReference type="GO" id="GO:0006261">
    <property type="term" value="P:DNA-templated DNA replication"/>
    <property type="evidence" value="ECO:0007669"/>
    <property type="project" value="TreeGrafter"/>
</dbReference>
<protein>
    <submittedName>
        <fullName evidence="4">Uncharacterized protein</fullName>
    </submittedName>
</protein>
<dbReference type="PANTHER" id="PTHR18763:SF0">
    <property type="entry name" value="WD REPEAT-CONTAINING PROTEIN 18"/>
    <property type="match status" value="1"/>
</dbReference>
<dbReference type="PANTHER" id="PTHR18763">
    <property type="entry name" value="WD-REPEAT PROTEIN 18"/>
    <property type="match status" value="1"/>
</dbReference>
<evidence type="ECO:0000256" key="2">
    <source>
        <dbReference type="ARBA" id="ARBA00022737"/>
    </source>
</evidence>
<dbReference type="InterPro" id="IPR015943">
    <property type="entry name" value="WD40/YVTN_repeat-like_dom_sf"/>
</dbReference>
<dbReference type="PROSITE" id="PS00678">
    <property type="entry name" value="WD_REPEATS_1"/>
    <property type="match status" value="1"/>
</dbReference>
<keyword evidence="5" id="KW-1185">Reference proteome</keyword>
<dbReference type="OrthoDB" id="6252103at2759"/>
<dbReference type="GO" id="GO:0006364">
    <property type="term" value="P:rRNA processing"/>
    <property type="evidence" value="ECO:0007669"/>
    <property type="project" value="TreeGrafter"/>
</dbReference>
<dbReference type="PROSITE" id="PS50082">
    <property type="entry name" value="WD_REPEATS_2"/>
    <property type="match status" value="3"/>
</dbReference>
<feature type="repeat" description="WD" evidence="3">
    <location>
        <begin position="214"/>
        <end position="255"/>
    </location>
</feature>
<comment type="caution">
    <text evidence="4">The sequence shown here is derived from an EMBL/GenBank/DDBJ whole genome shotgun (WGS) entry which is preliminary data.</text>
</comment>
<dbReference type="EMBL" id="NMUH01000663">
    <property type="protein sequence ID" value="MQL82931.1"/>
    <property type="molecule type" value="Genomic_DNA"/>
</dbReference>
<dbReference type="InterPro" id="IPR020472">
    <property type="entry name" value="WD40_PAC1"/>
</dbReference>
<dbReference type="SUPFAM" id="SSF50978">
    <property type="entry name" value="WD40 repeat-like"/>
    <property type="match status" value="1"/>
</dbReference>
<evidence type="ECO:0000256" key="1">
    <source>
        <dbReference type="ARBA" id="ARBA00022574"/>
    </source>
</evidence>
<keyword evidence="1 3" id="KW-0853">WD repeat</keyword>
<evidence type="ECO:0000313" key="5">
    <source>
        <dbReference type="Proteomes" id="UP000652761"/>
    </source>
</evidence>
<proteinExistence type="predicted"/>
<dbReference type="Pfam" id="PF00400">
    <property type="entry name" value="WD40"/>
    <property type="match status" value="3"/>
</dbReference>
<gene>
    <name evidence="4" type="ORF">Taro_015427</name>
</gene>